<sequence>MFMLRISSLIFLASVTTLIPGFGLQPASALDATPSQATAETLGISASPSFVEGLPFGGWLVYPSLFLGAVYNDNIDGQDRQRRSSLGLQIQPRLDAAWEDAIHRLAVYANGDFQLYPSHQDSSRITAKAGGAWTYSPLPDLTIRLHGDFTRANGMFSPGFWSSPYQTWQRPGAVLTDSSIFTNTYEAGVAVEKRITDQTSIRLSGGVIYASFDRPDDKAAAKSGFPMPFNGTDYYMALRATTMLTPQIYAFVEGGADFHRYDRNVKGDSVYHVTTGLGSELIRLVRGEIYVGYQARSGSRRISGSTNQPAFGGRISYYPTQYITIAASVDQSLSFSQTPVLLPTGNGNVSSATQSASGRTFQSRIQVDYALSQLWSAYVQGGYGHTRYSAASNLTQTQVWSAGAGIRYDLWRNMALTLEYQFNHSTSKYRQAVRPNSTSAFSQNVVSAGLTYHY</sequence>
<evidence type="ECO:0000313" key="1">
    <source>
        <dbReference type="EMBL" id="PRH89253.1"/>
    </source>
</evidence>
<proteinExistence type="predicted"/>
<evidence type="ECO:0008006" key="3">
    <source>
        <dbReference type="Google" id="ProtNLM"/>
    </source>
</evidence>
<name>A0A2S9QIT8_9HYPH</name>
<dbReference type="Proteomes" id="UP000237682">
    <property type="component" value="Unassembled WGS sequence"/>
</dbReference>
<organism evidence="1 2">
    <name type="scientific">Labrys okinawensis</name>
    <dbReference type="NCBI Taxonomy" id="346911"/>
    <lineage>
        <taxon>Bacteria</taxon>
        <taxon>Pseudomonadati</taxon>
        <taxon>Pseudomonadota</taxon>
        <taxon>Alphaproteobacteria</taxon>
        <taxon>Hyphomicrobiales</taxon>
        <taxon>Xanthobacteraceae</taxon>
        <taxon>Labrys</taxon>
    </lineage>
</organism>
<dbReference type="SUPFAM" id="SSF56925">
    <property type="entry name" value="OMPA-like"/>
    <property type="match status" value="1"/>
</dbReference>
<reference evidence="1 2" key="1">
    <citation type="submission" date="2018-02" db="EMBL/GenBank/DDBJ databases">
        <title>Whole genome sequencing of endophytic bacterium.</title>
        <authorList>
            <person name="Eedara R."/>
            <person name="Podile A.R."/>
        </authorList>
    </citation>
    <scope>NUCLEOTIDE SEQUENCE [LARGE SCALE GENOMIC DNA]</scope>
    <source>
        <strain evidence="1 2">RP1T</strain>
    </source>
</reference>
<dbReference type="Pfam" id="PF10082">
    <property type="entry name" value="BBP2_2"/>
    <property type="match status" value="1"/>
</dbReference>
<dbReference type="InterPro" id="IPR018759">
    <property type="entry name" value="BBP2_2"/>
</dbReference>
<accession>A0A2S9QIT8</accession>
<comment type="caution">
    <text evidence="1">The sequence shown here is derived from an EMBL/GenBank/DDBJ whole genome shotgun (WGS) entry which is preliminary data.</text>
</comment>
<dbReference type="EMBL" id="PUEJ01000001">
    <property type="protein sequence ID" value="PRH89253.1"/>
    <property type="molecule type" value="Genomic_DNA"/>
</dbReference>
<protein>
    <recommendedName>
        <fullName evidence="3">Outer membrane protein beta-barrel domain-containing protein</fullName>
    </recommendedName>
</protein>
<dbReference type="InterPro" id="IPR011250">
    <property type="entry name" value="OMP/PagP_B-barrel"/>
</dbReference>
<gene>
    <name evidence="1" type="ORF">C5L14_01265</name>
</gene>
<dbReference type="Gene3D" id="2.40.160.20">
    <property type="match status" value="1"/>
</dbReference>
<keyword evidence="2" id="KW-1185">Reference proteome</keyword>
<dbReference type="AlphaFoldDB" id="A0A2S9QIT8"/>
<evidence type="ECO:0000313" key="2">
    <source>
        <dbReference type="Proteomes" id="UP000237682"/>
    </source>
</evidence>